<evidence type="ECO:0008006" key="14">
    <source>
        <dbReference type="Google" id="ProtNLM"/>
    </source>
</evidence>
<evidence type="ECO:0000256" key="8">
    <source>
        <dbReference type="PROSITE-ProRule" id="PRU00475"/>
    </source>
</evidence>
<feature type="region of interest" description="Disordered" evidence="9">
    <location>
        <begin position="1493"/>
        <end position="1517"/>
    </location>
</feature>
<dbReference type="PROSITE" id="PS51913">
    <property type="entry name" value="HTH_HARE"/>
    <property type="match status" value="1"/>
</dbReference>
<dbReference type="Pfam" id="PF15613">
    <property type="entry name" value="WSD"/>
    <property type="match status" value="1"/>
</dbReference>
<feature type="region of interest" description="Disordered" evidence="9">
    <location>
        <begin position="276"/>
        <end position="335"/>
    </location>
</feature>
<evidence type="ECO:0000256" key="4">
    <source>
        <dbReference type="ARBA" id="ARBA00022833"/>
    </source>
</evidence>
<dbReference type="InterPro" id="IPR013136">
    <property type="entry name" value="WSTF_Acf1_Cbp146"/>
</dbReference>
<feature type="domain" description="HTH HARE-type" evidence="12">
    <location>
        <begin position="414"/>
        <end position="482"/>
    </location>
</feature>
<dbReference type="InterPro" id="IPR019787">
    <property type="entry name" value="Znf_PHD-finger"/>
</dbReference>
<gene>
    <name evidence="13" type="ORF">g.10313</name>
</gene>
<keyword evidence="2" id="KW-0479">Metal-binding</keyword>
<organism evidence="13">
    <name type="scientific">Auxenochlorella protothecoides</name>
    <name type="common">Green microalga</name>
    <name type="synonym">Chlorella protothecoides</name>
    <dbReference type="NCBI Taxonomy" id="3075"/>
    <lineage>
        <taxon>Eukaryota</taxon>
        <taxon>Viridiplantae</taxon>
        <taxon>Chlorophyta</taxon>
        <taxon>core chlorophytes</taxon>
        <taxon>Trebouxiophyceae</taxon>
        <taxon>Chlorellales</taxon>
        <taxon>Chlorellaceae</taxon>
        <taxon>Auxenochlorella</taxon>
    </lineage>
</organism>
<feature type="compositionally biased region" description="Basic and acidic residues" evidence="9">
    <location>
        <begin position="728"/>
        <end position="750"/>
    </location>
</feature>
<evidence type="ECO:0000256" key="7">
    <source>
        <dbReference type="PROSITE-ProRule" id="PRU00146"/>
    </source>
</evidence>
<evidence type="ECO:0000256" key="9">
    <source>
        <dbReference type="SAM" id="MobiDB-lite"/>
    </source>
</evidence>
<feature type="domain" description="WAC" evidence="11">
    <location>
        <begin position="23"/>
        <end position="129"/>
    </location>
</feature>
<dbReference type="GO" id="GO:0008270">
    <property type="term" value="F:zinc ion binding"/>
    <property type="evidence" value="ECO:0007669"/>
    <property type="project" value="UniProtKB-KW"/>
</dbReference>
<evidence type="ECO:0000313" key="13">
    <source>
        <dbReference type="EMBL" id="JAT74847.1"/>
    </source>
</evidence>
<evidence type="ECO:0000259" key="12">
    <source>
        <dbReference type="PROSITE" id="PS51913"/>
    </source>
</evidence>
<evidence type="ECO:0000259" key="10">
    <source>
        <dbReference type="PROSITE" id="PS50016"/>
    </source>
</evidence>
<dbReference type="PANTHER" id="PTHR15546:SF2">
    <property type="entry name" value="DDT DOMAIN-CONTAINING PROTEIN DDB_G0282237"/>
    <property type="match status" value="1"/>
</dbReference>
<dbReference type="Gene3D" id="3.30.40.10">
    <property type="entry name" value="Zinc/RING finger domain, C3HC4 (zinc finger)"/>
    <property type="match status" value="1"/>
</dbReference>
<dbReference type="InterPro" id="IPR007759">
    <property type="entry name" value="Asxl_HARE-HTH"/>
</dbReference>
<feature type="compositionally biased region" description="Pro residues" evidence="9">
    <location>
        <begin position="1351"/>
        <end position="1366"/>
    </location>
</feature>
<feature type="compositionally biased region" description="Acidic residues" evidence="9">
    <location>
        <begin position="1040"/>
        <end position="1055"/>
    </location>
</feature>
<dbReference type="SMART" id="SM00249">
    <property type="entry name" value="PHD"/>
    <property type="match status" value="2"/>
</dbReference>
<feature type="domain" description="PHD-type" evidence="10">
    <location>
        <begin position="552"/>
        <end position="604"/>
    </location>
</feature>
<dbReference type="Pfam" id="PF00628">
    <property type="entry name" value="PHD"/>
    <property type="match status" value="1"/>
</dbReference>
<name>A0A1D2A6M8_AUXPR</name>
<feature type="compositionally biased region" description="Basic and acidic residues" evidence="9">
    <location>
        <begin position="1063"/>
        <end position="1078"/>
    </location>
</feature>
<dbReference type="InterPro" id="IPR001965">
    <property type="entry name" value="Znf_PHD"/>
</dbReference>
<dbReference type="InterPro" id="IPR013083">
    <property type="entry name" value="Znf_RING/FYVE/PHD"/>
</dbReference>
<dbReference type="SUPFAM" id="SSF57903">
    <property type="entry name" value="FYVE/PHD zinc finger"/>
    <property type="match status" value="1"/>
</dbReference>
<dbReference type="InterPro" id="IPR019786">
    <property type="entry name" value="Zinc_finger_PHD-type_CS"/>
</dbReference>
<keyword evidence="5" id="KW-0804">Transcription</keyword>
<dbReference type="InterPro" id="IPR011011">
    <property type="entry name" value="Znf_FYVE_PHD"/>
</dbReference>
<dbReference type="PROSITE" id="PS50016">
    <property type="entry name" value="ZF_PHD_2"/>
    <property type="match status" value="1"/>
</dbReference>
<feature type="region of interest" description="Disordered" evidence="9">
    <location>
        <begin position="1266"/>
        <end position="1330"/>
    </location>
</feature>
<evidence type="ECO:0000256" key="3">
    <source>
        <dbReference type="ARBA" id="ARBA00022771"/>
    </source>
</evidence>
<feature type="region of interest" description="Disordered" evidence="9">
    <location>
        <begin position="1627"/>
        <end position="1678"/>
    </location>
</feature>
<dbReference type="PROSITE" id="PS51136">
    <property type="entry name" value="WAC"/>
    <property type="match status" value="1"/>
</dbReference>
<feature type="region of interest" description="Disordered" evidence="9">
    <location>
        <begin position="723"/>
        <end position="787"/>
    </location>
</feature>
<evidence type="ECO:0000256" key="5">
    <source>
        <dbReference type="ARBA" id="ARBA00023163"/>
    </source>
</evidence>
<dbReference type="GO" id="GO:0005634">
    <property type="term" value="C:nucleus"/>
    <property type="evidence" value="ECO:0007669"/>
    <property type="project" value="UniProtKB-SubCell"/>
</dbReference>
<proteinExistence type="predicted"/>
<feature type="compositionally biased region" description="Acidic residues" evidence="9">
    <location>
        <begin position="751"/>
        <end position="761"/>
    </location>
</feature>
<dbReference type="Pfam" id="PF05066">
    <property type="entry name" value="HARE-HTH"/>
    <property type="match status" value="1"/>
</dbReference>
<feature type="region of interest" description="Disordered" evidence="9">
    <location>
        <begin position="1343"/>
        <end position="1411"/>
    </location>
</feature>
<dbReference type="GO" id="GO:0006355">
    <property type="term" value="P:regulation of DNA-templated transcription"/>
    <property type="evidence" value="ECO:0007669"/>
    <property type="project" value="InterPro"/>
</dbReference>
<protein>
    <recommendedName>
        <fullName evidence="14">Bromodomain adjacent to zinc finger domain protein 1A</fullName>
    </recommendedName>
</protein>
<keyword evidence="3 7" id="KW-0863">Zinc-finger</keyword>
<feature type="compositionally biased region" description="Low complexity" evidence="9">
    <location>
        <begin position="1319"/>
        <end position="1330"/>
    </location>
</feature>
<dbReference type="PANTHER" id="PTHR15546">
    <property type="entry name" value="BROMODOMAIN ADJACENT TO ZINC FINGER DOMAIN, 2A"/>
    <property type="match status" value="1"/>
</dbReference>
<dbReference type="Pfam" id="PF10537">
    <property type="entry name" value="WAC_Acf1_DNA_bd"/>
    <property type="match status" value="1"/>
</dbReference>
<keyword evidence="4" id="KW-0862">Zinc</keyword>
<evidence type="ECO:0000259" key="11">
    <source>
        <dbReference type="PROSITE" id="PS51136"/>
    </source>
</evidence>
<reference evidence="13" key="1">
    <citation type="submission" date="2015-08" db="EMBL/GenBank/DDBJ databases">
        <authorList>
            <person name="Babu N.S."/>
            <person name="Beckwith C.J."/>
            <person name="Beseler K.G."/>
            <person name="Brison A."/>
            <person name="Carone J.V."/>
            <person name="Caskin T.P."/>
            <person name="Diamond M."/>
            <person name="Durham M.E."/>
            <person name="Foxe J.M."/>
            <person name="Go M."/>
            <person name="Henderson B.A."/>
            <person name="Jones I.B."/>
            <person name="McGettigan J.A."/>
            <person name="Micheletti S.J."/>
            <person name="Nasrallah M.E."/>
            <person name="Ortiz D."/>
            <person name="Piller C.R."/>
            <person name="Privatt S.R."/>
            <person name="Schneider S.L."/>
            <person name="Sharp S."/>
            <person name="Smith T.C."/>
            <person name="Stanton J.D."/>
            <person name="Ullery H.E."/>
            <person name="Wilson R.J."/>
            <person name="Serrano M.G."/>
            <person name="Buck G."/>
            <person name="Lee V."/>
            <person name="Wang Y."/>
            <person name="Carvalho R."/>
            <person name="Voegtly L."/>
            <person name="Shi R."/>
            <person name="Duckworth R."/>
            <person name="Johnson A."/>
            <person name="Loviza R."/>
            <person name="Walstead R."/>
            <person name="Shah Z."/>
            <person name="Kiflezghi M."/>
            <person name="Wade K."/>
            <person name="Ball S.L."/>
            <person name="Bradley K.W."/>
            <person name="Asai D.J."/>
            <person name="Bowman C.A."/>
            <person name="Russell D.A."/>
            <person name="Pope W.H."/>
            <person name="Jacobs-Sera D."/>
            <person name="Hendrix R.W."/>
            <person name="Hatfull G.F."/>
        </authorList>
    </citation>
    <scope>NUCLEOTIDE SEQUENCE</scope>
</reference>
<dbReference type="InterPro" id="IPR053271">
    <property type="entry name" value="DDT_domain"/>
</dbReference>
<keyword evidence="6 8" id="KW-0539">Nucleus</keyword>
<sequence>MPASEGAPSQPRLELPPSLRPNEEVFVCRYTGQIFREYEDYTRQITAHRQREWSCRYSRVSGLTYEEAVTSEYGVQSLIDQFPAVCEEPALRLVHHSTEPLDVLCATIISHMQSHLVPGEPVAAAIAGAGLVPCLVQRAGPRLGADGLPAEYEVLPMGPAGLPAGGAVPVPSSSLRRPEPSFLDRLTPALLRRWVAALAEPEPVASVPGLACLWVVRPHWAAKHGLAAELPAPLAARLRPARGKARGWEGVDADADLARAIAAAEGGVAQYVDEAGAGLRDPNGDNSESDDDEYRPGAGPGAAPAPGGKGPAGGKLPAKRGPRPPAVGKPARAGGGGLGAAVPGGALDAASMEGATDARAAAPATAGGVNPAAPALAPGAGDAPPDVVDGVGALQGAELLVESLGDVERRIQPGSIKHAVFCVLRDAGPAGLTIVDAAGRIVDAGLRAWDDTRAARNSVASTCGHDPAFVRVGPGRFALRALVPLEGVAELAAAGAGGGGGGAAPSAAAGPALAAPAPPTQDKALALVETQLAEAVRRLQEERSKPRAARNSFKCPKCHRVTHPEGSPLLLCDTCPRAYHAACLGAAWAELPTGDWACPKCVEATQAALRRVVDLEARRREALDRAAAREREAEERLLKRLLAREEKDRRRGDGVGPGSGAALAGGAAGAKGAAAAGGAGGGAKARAPLDDWDVVEEEREHLSLLQARAAELRLAVTAEAGEDGAAAARDDVEPEPGREAGAHALPKEEPQGEAELGEEGEPGAAPQDAPAEDGPAEGSEAERRAAETQEAIERLQLIIDGPSTPPRLLEDGKEQASLASALDVAEFLQLFGGACEAPTLDLPAVMSSVRWPLDGEGLGGLYNQLVLCCLIEQYNHDPPAKARSHRWSRVLTASTWPEILRRYLLTTRADQGPPAEDACPLSLDNDQVALLAARKLETTAWHQLEPELHLRLLCTLCYDISQGYALRNDINVRLQDAIRIQTELFKEQMAWRKARRGEGETAVAAPTSGKKKKAARKSTTAADPTEEELQALEDQAAAEAGEDGDDDAGTEELDEAQQAWAAREAEYEGRLAERSSRADPLGTDRFHRRYWWLASAPGIVMVDFPDAAPPAALRSKEQLDELLARLNRRGPRERVLHGALRKRYAAIVACMAQAEGTAYSLEGYARPVPRDKRMAVRTLPELEEGVVRNALAEAKERLDNFLAEAVEVGVELEFDAKAMRKTLRACDTPEDLRHAMLELEKVYCTAGEGLPPGATDREIQILMGEAAADEPEAKPGATASTGPTRAEPGVGVEPMQGMEGPGSAGAEPVPAEAQVAKGTDAAAPDSAGHAAAALPGAGVEAAAPVAAPGPSTTPSPATTPPTPAQPTPQASGTGAAGEATGTTCEGEEGEEGETAGTPAPFRPVTRDDDLDDSDAEHAFLREKRMRRPARLWRSARERAAWVQATRACATAAQVSYSALLLSDRAGPMLQRYITLAEERRRWEAEERERARSERAAAAAGAAGRRRAGEGEAPAPSLRPMMIRTGKAKTDDGVRVVLKAMGREAFPSGRAAAAMDALAPPELVAECKWGYQCSVCLLAGDLLCCEHPSGCNVSAHRECSGCHGALGGPWICSNHDDRELKTRIRRRAAGSGGLADEGSAGLEGGTADSEATVSEGGMSDDSEATQELTSRRGGKRARR</sequence>
<feature type="region of interest" description="Disordered" evidence="9">
    <location>
        <begin position="995"/>
        <end position="1078"/>
    </location>
</feature>
<feature type="compositionally biased region" description="Low complexity" evidence="9">
    <location>
        <begin position="1367"/>
        <end position="1384"/>
    </location>
</feature>
<dbReference type="PROSITE" id="PS01359">
    <property type="entry name" value="ZF_PHD_1"/>
    <property type="match status" value="1"/>
</dbReference>
<dbReference type="EMBL" id="GDKF01003775">
    <property type="protein sequence ID" value="JAT74847.1"/>
    <property type="molecule type" value="Transcribed_RNA"/>
</dbReference>
<accession>A0A1D2A6M8</accession>
<dbReference type="InterPro" id="IPR028941">
    <property type="entry name" value="WHIM2_dom"/>
</dbReference>
<evidence type="ECO:0000256" key="2">
    <source>
        <dbReference type="ARBA" id="ARBA00022723"/>
    </source>
</evidence>
<comment type="subcellular location">
    <subcellularLocation>
        <location evidence="1 8">Nucleus</location>
    </subcellularLocation>
</comment>
<evidence type="ECO:0000256" key="6">
    <source>
        <dbReference type="ARBA" id="ARBA00023242"/>
    </source>
</evidence>
<evidence type="ECO:0000256" key="1">
    <source>
        <dbReference type="ARBA" id="ARBA00004123"/>
    </source>
</evidence>